<dbReference type="VEuPathDB" id="AmoebaDB:EDI_289450"/>
<dbReference type="Proteomes" id="UP000008076">
    <property type="component" value="Unassembled WGS sequence"/>
</dbReference>
<organism evidence="3">
    <name type="scientific">Entamoeba dispar (strain ATCC PRA-260 / SAW760)</name>
    <dbReference type="NCBI Taxonomy" id="370354"/>
    <lineage>
        <taxon>Eukaryota</taxon>
        <taxon>Amoebozoa</taxon>
        <taxon>Evosea</taxon>
        <taxon>Archamoebae</taxon>
        <taxon>Mastigamoebida</taxon>
        <taxon>Entamoebidae</taxon>
        <taxon>Entamoeba</taxon>
    </lineage>
</organism>
<feature type="transmembrane region" description="Helical" evidence="1">
    <location>
        <begin position="33"/>
        <end position="54"/>
    </location>
</feature>
<protein>
    <submittedName>
        <fullName evidence="2">Uncharacterized protein</fullName>
    </submittedName>
</protein>
<dbReference type="eggNOG" id="ENOG502RSN0">
    <property type="taxonomic scope" value="Eukaryota"/>
</dbReference>
<dbReference type="OMA" id="IVINLMY"/>
<feature type="transmembrane region" description="Helical" evidence="1">
    <location>
        <begin position="253"/>
        <end position="273"/>
    </location>
</feature>
<reference evidence="3" key="1">
    <citation type="submission" date="2007-12" db="EMBL/GenBank/DDBJ databases">
        <title>Annotation of Entamoeba dispar SAW760.</title>
        <authorList>
            <person name="Lorenzi H."/>
            <person name="Inman J."/>
            <person name="Schobel S."/>
            <person name="Amedeo P."/>
            <person name="Caler E."/>
        </authorList>
    </citation>
    <scope>NUCLEOTIDE SEQUENCE [LARGE SCALE GENOMIC DNA]</scope>
    <source>
        <strain evidence="3">ATCC PRA-260 / SAW760</strain>
    </source>
</reference>
<dbReference type="OrthoDB" id="29402at2759"/>
<keyword evidence="3" id="KW-1185">Reference proteome</keyword>
<feature type="transmembrane region" description="Helical" evidence="1">
    <location>
        <begin position="220"/>
        <end position="241"/>
    </location>
</feature>
<keyword evidence="1" id="KW-0812">Transmembrane</keyword>
<accession>B0EV99</accession>
<feature type="transmembrane region" description="Helical" evidence="1">
    <location>
        <begin position="186"/>
        <end position="208"/>
    </location>
</feature>
<evidence type="ECO:0000313" key="2">
    <source>
        <dbReference type="EMBL" id="EDR21511.1"/>
    </source>
</evidence>
<keyword evidence="1" id="KW-0472">Membrane</keyword>
<evidence type="ECO:0000256" key="1">
    <source>
        <dbReference type="SAM" id="Phobius"/>
    </source>
</evidence>
<feature type="transmembrane region" description="Helical" evidence="1">
    <location>
        <begin position="106"/>
        <end position="128"/>
    </location>
</feature>
<gene>
    <name evidence="2" type="ORF">EDI_289450</name>
</gene>
<name>B0EV99_ENTDS</name>
<dbReference type="GeneID" id="5886866"/>
<dbReference type="RefSeq" id="XP_001741975.1">
    <property type="nucleotide sequence ID" value="XM_001741923.1"/>
</dbReference>
<keyword evidence="1" id="KW-1133">Transmembrane helix</keyword>
<feature type="transmembrane region" description="Helical" evidence="1">
    <location>
        <begin position="60"/>
        <end position="80"/>
    </location>
</feature>
<dbReference type="EMBL" id="DS551057">
    <property type="protein sequence ID" value="EDR21511.1"/>
    <property type="molecule type" value="Genomic_DNA"/>
</dbReference>
<dbReference type="KEGG" id="edi:EDI_289450"/>
<feature type="transmembrane region" description="Helical" evidence="1">
    <location>
        <begin position="148"/>
        <end position="166"/>
    </location>
</feature>
<sequence>MINTSIDNTPNSIIISNPINNNKPLPYYQISKLFIMCGIVCLEFFFIHVILAILMKGFGFHGYFFQSLICSLIVINLMYYRYSMNKNIITLNTFIQEILKFNKNSFPTLIIALLGLICILFLRIFLYYCHIDTSDLFTNFYTDGQLDIPIIIDTLFFSVITEEIALRRSMLNTIKIYTQNPKNYLFIISGVWFGLIHFINIGTSSFTVPYVFFQMSYGMIIGYTFSIFTESLGIFPTILLHSMNNALAIINPFVFSPFLLLYATLSALLFIYLSHKLLITHSL</sequence>
<proteinExistence type="predicted"/>
<dbReference type="AlphaFoldDB" id="B0EV99"/>
<evidence type="ECO:0000313" key="3">
    <source>
        <dbReference type="Proteomes" id="UP000008076"/>
    </source>
</evidence>